<dbReference type="Pfam" id="PF04752">
    <property type="entry name" value="ChaC"/>
    <property type="match status" value="1"/>
</dbReference>
<feature type="compositionally biased region" description="Polar residues" evidence="5">
    <location>
        <begin position="549"/>
        <end position="558"/>
    </location>
</feature>
<dbReference type="AlphaFoldDB" id="A0AAV1E6I1"/>
<dbReference type="InterPro" id="IPR019163">
    <property type="entry name" value="THO_Thoc5"/>
</dbReference>
<dbReference type="GO" id="GO:0006751">
    <property type="term" value="P:glutathione catabolic process"/>
    <property type="evidence" value="ECO:0007669"/>
    <property type="project" value="InterPro"/>
</dbReference>
<dbReference type="CDD" id="cd06661">
    <property type="entry name" value="GGCT_like"/>
    <property type="match status" value="1"/>
</dbReference>
<dbReference type="Proteomes" id="UP001161247">
    <property type="component" value="Chromosome 8"/>
</dbReference>
<dbReference type="InterPro" id="IPR006840">
    <property type="entry name" value="ChaC"/>
</dbReference>
<dbReference type="GO" id="GO:0061928">
    <property type="term" value="F:glutathione specific gamma-glutamylcyclotransferase activity"/>
    <property type="evidence" value="ECO:0007669"/>
    <property type="project" value="InterPro"/>
</dbReference>
<feature type="region of interest" description="Disordered" evidence="5">
    <location>
        <begin position="279"/>
        <end position="319"/>
    </location>
</feature>
<feature type="region of interest" description="Disordered" evidence="5">
    <location>
        <begin position="525"/>
        <end position="564"/>
    </location>
</feature>
<evidence type="ECO:0000256" key="2">
    <source>
        <dbReference type="ARBA" id="ARBA00008044"/>
    </source>
</evidence>
<evidence type="ECO:0000313" key="6">
    <source>
        <dbReference type="EMBL" id="CAI9114618.1"/>
    </source>
</evidence>
<dbReference type="Gene3D" id="3.10.490.10">
    <property type="entry name" value="Gamma-glutamyl cyclotransferase-like"/>
    <property type="match status" value="1"/>
</dbReference>
<dbReference type="GO" id="GO:0003729">
    <property type="term" value="F:mRNA binding"/>
    <property type="evidence" value="ECO:0007669"/>
    <property type="project" value="TreeGrafter"/>
</dbReference>
<evidence type="ECO:0000313" key="7">
    <source>
        <dbReference type="Proteomes" id="UP001161247"/>
    </source>
</evidence>
<dbReference type="PANTHER" id="PTHR13375:SF3">
    <property type="entry name" value="THO COMPLEX SUBUNIT 5 HOMOLOG"/>
    <property type="match status" value="1"/>
</dbReference>
<evidence type="ECO:0000256" key="4">
    <source>
        <dbReference type="ARBA" id="ARBA00023242"/>
    </source>
</evidence>
<evidence type="ECO:0000256" key="3">
    <source>
        <dbReference type="ARBA" id="ARBA00023239"/>
    </source>
</evidence>
<evidence type="ECO:0000256" key="5">
    <source>
        <dbReference type="SAM" id="MobiDB-lite"/>
    </source>
</evidence>
<sequence length="955" mass="107677">MDTTMGEAEAGEILPERDVDMSAAYELLQKSKSSIEEIVAQMLSVKKDSQDKSQLRENVTQIFLNFVALRQANRSILIEEDRVKSETERAKFPVDSTTLQLHNLMYEKNHYVKAIKACKDFKSKYPDIELVPEEEFFRDAPEDIKSSVISKDSAHNLMLKRLNYELFQRKELCKLRERLEQQKKALQDTIANRKKFLSSIPSHLKSLKKASLPVQQQLGILHTKMLKQQQSAELLPPPLYVTYSQLVAQKEAFGENIDLEIVGSLKEAQAFARQQAIKDSGTSANLESSRLDDDVPDEEDDGQRRRKRPKKVPGKDNLEQAGIYQSHPLKLILHIHDDDDDDGAIDLNSTKLISLKFEYLTKLNVVCVAIESSQEVKGNNILCNLFPDDTGLELPHQAAKLCLGDTLKLDENRTSRPYKWAQHLAGIDFLPEVSPLLTSPQTLNEESTKHTAVLSGLSLYRQQNRVQTVVQRIRARKKAHLALAEQLDSLSKLSWPALKYKSFPWTSHSPRCSLHSWSPVGSELSQILRSPPSNAEGRQTPDAERVENSGVSKVPSENLQEDGELPSLVTTGVVNDFKLAAAREADIDVSRRIPLISKTILSPANKGKLRSFKKHDDDVDLILDSDYELEEPAALEPDTGMALVGQVNAWVDCCVQEYSLVFTRKVNDGGKNMKLESKIKISMEYPLRPPLFALNLHSESNEENSCMLDYSEWYNELRAMEAEVNVHVVKSIPSDQENFVLAHQVCCLGMLFDFLMEDGGPLVTKIENTSVVDVGLGKPVTGGMVGRLFRGRDRRRLISWKDNTWSTDHRGTPEYPGRTVTLEPAQGQVCWGVAYKINRKEDQEEALTYLEVREKQYDRKEYLDFYTDPTSTVPAVSGVMVYIASADKKLNKNYLGPASLEEIASQIVRAEGPSGPNRDYLFQLEKALNLLGCEEDRHVRDLADQVRSILSAAEN</sequence>
<accession>A0AAV1E6I1</accession>
<reference evidence="6" key="1">
    <citation type="submission" date="2023-03" db="EMBL/GenBank/DDBJ databases">
        <authorList>
            <person name="Julca I."/>
        </authorList>
    </citation>
    <scope>NUCLEOTIDE SEQUENCE</scope>
</reference>
<proteinExistence type="inferred from homology"/>
<name>A0AAV1E6I1_OLDCO</name>
<feature type="compositionally biased region" description="Polar residues" evidence="5">
    <location>
        <begin position="525"/>
        <end position="537"/>
    </location>
</feature>
<dbReference type="GO" id="GO:0006406">
    <property type="term" value="P:mRNA export from nucleus"/>
    <property type="evidence" value="ECO:0007669"/>
    <property type="project" value="TreeGrafter"/>
</dbReference>
<keyword evidence="7" id="KW-1185">Reference proteome</keyword>
<dbReference type="Pfam" id="PF09766">
    <property type="entry name" value="FmiP_Thoc5"/>
    <property type="match status" value="1"/>
</dbReference>
<protein>
    <submittedName>
        <fullName evidence="6">OLC1v1015376C1</fullName>
    </submittedName>
</protein>
<dbReference type="PANTHER" id="PTHR13375">
    <property type="entry name" value="FMS INTERACTING PROTEIN"/>
    <property type="match status" value="1"/>
</dbReference>
<organism evidence="6 7">
    <name type="scientific">Oldenlandia corymbosa var. corymbosa</name>
    <dbReference type="NCBI Taxonomy" id="529605"/>
    <lineage>
        <taxon>Eukaryota</taxon>
        <taxon>Viridiplantae</taxon>
        <taxon>Streptophyta</taxon>
        <taxon>Embryophyta</taxon>
        <taxon>Tracheophyta</taxon>
        <taxon>Spermatophyta</taxon>
        <taxon>Magnoliopsida</taxon>
        <taxon>eudicotyledons</taxon>
        <taxon>Gunneridae</taxon>
        <taxon>Pentapetalae</taxon>
        <taxon>asterids</taxon>
        <taxon>lamiids</taxon>
        <taxon>Gentianales</taxon>
        <taxon>Rubiaceae</taxon>
        <taxon>Rubioideae</taxon>
        <taxon>Spermacoceae</taxon>
        <taxon>Hedyotis-Oldenlandia complex</taxon>
        <taxon>Oldenlandia</taxon>
    </lineage>
</organism>
<dbReference type="GO" id="GO:0000445">
    <property type="term" value="C:THO complex part of transcription export complex"/>
    <property type="evidence" value="ECO:0007669"/>
    <property type="project" value="TreeGrafter"/>
</dbReference>
<keyword evidence="3" id="KW-0456">Lyase</keyword>
<dbReference type="EMBL" id="OX459125">
    <property type="protein sequence ID" value="CAI9114618.1"/>
    <property type="molecule type" value="Genomic_DNA"/>
</dbReference>
<gene>
    <name evidence="6" type="ORF">OLC1_LOCUS21316</name>
</gene>
<evidence type="ECO:0000256" key="1">
    <source>
        <dbReference type="ARBA" id="ARBA00004123"/>
    </source>
</evidence>
<keyword evidence="4" id="KW-0539">Nucleus</keyword>
<dbReference type="InterPro" id="IPR013024">
    <property type="entry name" value="GGCT-like"/>
</dbReference>
<comment type="subcellular location">
    <subcellularLocation>
        <location evidence="1">Nucleus</location>
    </subcellularLocation>
</comment>
<comment type="similarity">
    <text evidence="2">Belongs to the THOC5 family.</text>
</comment>